<evidence type="ECO:0000313" key="1">
    <source>
        <dbReference type="EMBL" id="KAE9390911.1"/>
    </source>
</evidence>
<organism evidence="1 2">
    <name type="scientific">Gymnopus androsaceus JB14</name>
    <dbReference type="NCBI Taxonomy" id="1447944"/>
    <lineage>
        <taxon>Eukaryota</taxon>
        <taxon>Fungi</taxon>
        <taxon>Dikarya</taxon>
        <taxon>Basidiomycota</taxon>
        <taxon>Agaricomycotina</taxon>
        <taxon>Agaricomycetes</taxon>
        <taxon>Agaricomycetidae</taxon>
        <taxon>Agaricales</taxon>
        <taxon>Marasmiineae</taxon>
        <taxon>Omphalotaceae</taxon>
        <taxon>Gymnopus</taxon>
    </lineage>
</organism>
<protein>
    <recommendedName>
        <fullName evidence="3">Tc1-like transposase DDE domain-containing protein</fullName>
    </recommendedName>
</protein>
<dbReference type="EMBL" id="ML769642">
    <property type="protein sequence ID" value="KAE9390911.1"/>
    <property type="molecule type" value="Genomic_DNA"/>
</dbReference>
<reference evidence="1" key="1">
    <citation type="journal article" date="2019" name="Environ. Microbiol.">
        <title>Fungal ecological strategies reflected in gene transcription - a case study of two litter decomposers.</title>
        <authorList>
            <person name="Barbi F."/>
            <person name="Kohler A."/>
            <person name="Barry K."/>
            <person name="Baskaran P."/>
            <person name="Daum C."/>
            <person name="Fauchery L."/>
            <person name="Ihrmark K."/>
            <person name="Kuo A."/>
            <person name="LaButti K."/>
            <person name="Lipzen A."/>
            <person name="Morin E."/>
            <person name="Grigoriev I.V."/>
            <person name="Henrissat B."/>
            <person name="Lindahl B."/>
            <person name="Martin F."/>
        </authorList>
    </citation>
    <scope>NUCLEOTIDE SEQUENCE</scope>
    <source>
        <strain evidence="1">JB14</strain>
    </source>
</reference>
<proteinExistence type="predicted"/>
<dbReference type="GO" id="GO:0003676">
    <property type="term" value="F:nucleic acid binding"/>
    <property type="evidence" value="ECO:0007669"/>
    <property type="project" value="InterPro"/>
</dbReference>
<evidence type="ECO:0000313" key="2">
    <source>
        <dbReference type="Proteomes" id="UP000799118"/>
    </source>
</evidence>
<accession>A0A6A4GYQ7</accession>
<sequence>MILYLPPYSPDMNPIKESFSTWKAYLHRYGVHISAANDPVHVLLDSCGCVTADMAVGWFRNAGYIVDQ</sequence>
<dbReference type="AlphaFoldDB" id="A0A6A4GYQ7"/>
<keyword evidence="2" id="KW-1185">Reference proteome</keyword>
<dbReference type="InterPro" id="IPR036397">
    <property type="entry name" value="RNaseH_sf"/>
</dbReference>
<evidence type="ECO:0008006" key="3">
    <source>
        <dbReference type="Google" id="ProtNLM"/>
    </source>
</evidence>
<name>A0A6A4GYQ7_9AGAR</name>
<gene>
    <name evidence="1" type="ORF">BT96DRAFT_832797</name>
</gene>
<dbReference type="Gene3D" id="3.30.420.10">
    <property type="entry name" value="Ribonuclease H-like superfamily/Ribonuclease H"/>
    <property type="match status" value="1"/>
</dbReference>
<dbReference type="OrthoDB" id="2266637at2759"/>
<dbReference type="Proteomes" id="UP000799118">
    <property type="component" value="Unassembled WGS sequence"/>
</dbReference>